<organism evidence="2 3">
    <name type="scientific">Melipona bicolor</name>
    <dbReference type="NCBI Taxonomy" id="60889"/>
    <lineage>
        <taxon>Eukaryota</taxon>
        <taxon>Metazoa</taxon>
        <taxon>Ecdysozoa</taxon>
        <taxon>Arthropoda</taxon>
        <taxon>Hexapoda</taxon>
        <taxon>Insecta</taxon>
        <taxon>Pterygota</taxon>
        <taxon>Neoptera</taxon>
        <taxon>Endopterygota</taxon>
        <taxon>Hymenoptera</taxon>
        <taxon>Apocrita</taxon>
        <taxon>Aculeata</taxon>
        <taxon>Apoidea</taxon>
        <taxon>Anthophila</taxon>
        <taxon>Apidae</taxon>
        <taxon>Melipona</taxon>
    </lineage>
</organism>
<dbReference type="Proteomes" id="UP001177670">
    <property type="component" value="Unassembled WGS sequence"/>
</dbReference>
<sequence>TSSGKYDKTILEARGAKLHCHCVAGEREEKARHFSTRWNTRDGVQEQREESDGEVRKESKEQPEQPESPRESRKSVGRRMPRQAKTALLSEEETKEKEKEERKGGEK</sequence>
<gene>
    <name evidence="2" type="ORF">K0M31_012746</name>
</gene>
<dbReference type="EMBL" id="JAHYIQ010000033">
    <property type="protein sequence ID" value="KAK1120016.1"/>
    <property type="molecule type" value="Genomic_DNA"/>
</dbReference>
<feature type="compositionally biased region" description="Basic and acidic residues" evidence="1">
    <location>
        <begin position="39"/>
        <end position="74"/>
    </location>
</feature>
<name>A0AA40KH88_9HYME</name>
<comment type="caution">
    <text evidence="2">The sequence shown here is derived from an EMBL/GenBank/DDBJ whole genome shotgun (WGS) entry which is preliminary data.</text>
</comment>
<evidence type="ECO:0000313" key="2">
    <source>
        <dbReference type="EMBL" id="KAK1120016.1"/>
    </source>
</evidence>
<feature type="compositionally biased region" description="Basic and acidic residues" evidence="1">
    <location>
        <begin position="92"/>
        <end position="107"/>
    </location>
</feature>
<evidence type="ECO:0000256" key="1">
    <source>
        <dbReference type="SAM" id="MobiDB-lite"/>
    </source>
</evidence>
<proteinExistence type="predicted"/>
<evidence type="ECO:0000313" key="3">
    <source>
        <dbReference type="Proteomes" id="UP001177670"/>
    </source>
</evidence>
<feature type="non-terminal residue" evidence="2">
    <location>
        <position position="107"/>
    </location>
</feature>
<reference evidence="2" key="1">
    <citation type="submission" date="2021-10" db="EMBL/GenBank/DDBJ databases">
        <title>Melipona bicolor Genome sequencing and assembly.</title>
        <authorList>
            <person name="Araujo N.S."/>
            <person name="Arias M.C."/>
        </authorList>
    </citation>
    <scope>NUCLEOTIDE SEQUENCE</scope>
    <source>
        <strain evidence="2">USP_2M_L1-L4_2017</strain>
        <tissue evidence="2">Whole body</tissue>
    </source>
</reference>
<dbReference type="AlphaFoldDB" id="A0AA40KH88"/>
<feature type="non-terminal residue" evidence="2">
    <location>
        <position position="1"/>
    </location>
</feature>
<accession>A0AA40KH88</accession>
<feature type="region of interest" description="Disordered" evidence="1">
    <location>
        <begin position="27"/>
        <end position="107"/>
    </location>
</feature>
<protein>
    <submittedName>
        <fullName evidence="2">Uncharacterized protein</fullName>
    </submittedName>
</protein>
<keyword evidence="3" id="KW-1185">Reference proteome</keyword>